<evidence type="ECO:0000313" key="2">
    <source>
        <dbReference type="EMBL" id="KAF2444524.1"/>
    </source>
</evidence>
<feature type="region of interest" description="Disordered" evidence="1">
    <location>
        <begin position="116"/>
        <end position="140"/>
    </location>
</feature>
<reference evidence="2" key="1">
    <citation type="journal article" date="2020" name="Stud. Mycol.">
        <title>101 Dothideomycetes genomes: a test case for predicting lifestyles and emergence of pathogens.</title>
        <authorList>
            <person name="Haridas S."/>
            <person name="Albert R."/>
            <person name="Binder M."/>
            <person name="Bloem J."/>
            <person name="Labutti K."/>
            <person name="Salamov A."/>
            <person name="Andreopoulos B."/>
            <person name="Baker S."/>
            <person name="Barry K."/>
            <person name="Bills G."/>
            <person name="Bluhm B."/>
            <person name="Cannon C."/>
            <person name="Castanera R."/>
            <person name="Culley D."/>
            <person name="Daum C."/>
            <person name="Ezra D."/>
            <person name="Gonzalez J."/>
            <person name="Henrissat B."/>
            <person name="Kuo A."/>
            <person name="Liang C."/>
            <person name="Lipzen A."/>
            <person name="Lutzoni F."/>
            <person name="Magnuson J."/>
            <person name="Mondo S."/>
            <person name="Nolan M."/>
            <person name="Ohm R."/>
            <person name="Pangilinan J."/>
            <person name="Park H.-J."/>
            <person name="Ramirez L."/>
            <person name="Alfaro M."/>
            <person name="Sun H."/>
            <person name="Tritt A."/>
            <person name="Yoshinaga Y."/>
            <person name="Zwiers L.-H."/>
            <person name="Turgeon B."/>
            <person name="Goodwin S."/>
            <person name="Spatafora J."/>
            <person name="Crous P."/>
            <person name="Grigoriev I."/>
        </authorList>
    </citation>
    <scope>NUCLEOTIDE SEQUENCE</scope>
    <source>
        <strain evidence="2">CBS 690.94</strain>
    </source>
</reference>
<protein>
    <submittedName>
        <fullName evidence="2">Uncharacterized protein</fullName>
    </submittedName>
</protein>
<dbReference type="EMBL" id="MU001501">
    <property type="protein sequence ID" value="KAF2444524.1"/>
    <property type="molecule type" value="Genomic_DNA"/>
</dbReference>
<name>A0A9P4PKD3_9PLEO</name>
<sequence length="789" mass="90107">MAPMKLKRRPHGGKVIPRVLTPNCGKYSANPWARDSSSHSKVMIHIGNAAGPPENKLAGRGSFSLQANPQSVDAPDEVTLRANINTGDFLRSSSSFQSAVRALLDFEHNPHSVLYHHHQRTDMDRTKDRPLQNNPKPYRGEIRWPTGPASCIGNLFETHILDSLEKQCKPPSNYRLIPSFDFEDCDVFAFDISQCDPKDPFPDVPLSDFRRLAWAWRHINDDIMGVLCDIKSGPPQFHWLKASAQVYFSRINGSDPDTIYAIPRLYIQRLRDARWQRRRMYIRSDFLMHFPALAPFALAEGDLAQLFTQLLSDDPGPPPGTPVPSSSVILARPQVWADTVRVPIRKLFNMRSPKQKAAFQAFQKLHESLFPHPSLRPHSNHTMEIHRSPTQPLGGDYVVRFDGFQIIVQDKNTSQSQDWFRPTSYFHALFQHRLEGNPLDNALFVSHAPQAGKLFPYENLAGELKQHLVDTAMVTHDRMGNLLGNIVNEDVELEPMIGNEREELEDLRNARSELKEYQTFWKLANHLAMHHYDVANTASKFDLVFVYLNWDQNHPDGDMFVVLHDWTAEERLVFERSGRLPVDLVRLARERRRGIILRHYCRGYRQHASHECHLPMEQREAELPVTAQRFMLVGAPDKNVRARLPPNLLLLPSQFINFPELAKKEWARSAVRVNAETLPTHTLCLLVGHTQPTESFKTDQMLEQGLRLANFWLPPEHVLSNLSRILKGAGQVVHPEVPESSLDTFDAAEYLVGADAVLRASLDHGTMRDGDDTEHRTTGFYNKIRKGNR</sequence>
<keyword evidence="3" id="KW-1185">Reference proteome</keyword>
<comment type="caution">
    <text evidence="2">The sequence shown here is derived from an EMBL/GenBank/DDBJ whole genome shotgun (WGS) entry which is preliminary data.</text>
</comment>
<proteinExistence type="predicted"/>
<evidence type="ECO:0000256" key="1">
    <source>
        <dbReference type="SAM" id="MobiDB-lite"/>
    </source>
</evidence>
<organism evidence="2 3">
    <name type="scientific">Karstenula rhodostoma CBS 690.94</name>
    <dbReference type="NCBI Taxonomy" id="1392251"/>
    <lineage>
        <taxon>Eukaryota</taxon>
        <taxon>Fungi</taxon>
        <taxon>Dikarya</taxon>
        <taxon>Ascomycota</taxon>
        <taxon>Pezizomycotina</taxon>
        <taxon>Dothideomycetes</taxon>
        <taxon>Pleosporomycetidae</taxon>
        <taxon>Pleosporales</taxon>
        <taxon>Massarineae</taxon>
        <taxon>Didymosphaeriaceae</taxon>
        <taxon>Karstenula</taxon>
    </lineage>
</organism>
<gene>
    <name evidence="2" type="ORF">P171DRAFT_485969</name>
</gene>
<evidence type="ECO:0000313" key="3">
    <source>
        <dbReference type="Proteomes" id="UP000799764"/>
    </source>
</evidence>
<feature type="compositionally biased region" description="Basic and acidic residues" evidence="1">
    <location>
        <begin position="120"/>
        <end position="130"/>
    </location>
</feature>
<dbReference type="Proteomes" id="UP000799764">
    <property type="component" value="Unassembled WGS sequence"/>
</dbReference>
<dbReference type="AlphaFoldDB" id="A0A9P4PKD3"/>
<accession>A0A9P4PKD3</accession>